<evidence type="ECO:0000259" key="8">
    <source>
        <dbReference type="PROSITE" id="PS50931"/>
    </source>
</evidence>
<evidence type="ECO:0000256" key="6">
    <source>
        <dbReference type="ARBA" id="ARBA00067332"/>
    </source>
</evidence>
<dbReference type="Pfam" id="PF03466">
    <property type="entry name" value="LysR_substrate"/>
    <property type="match status" value="1"/>
</dbReference>
<comment type="similarity">
    <text evidence="1">Belongs to the LysR transcriptional regulatory family.</text>
</comment>
<evidence type="ECO:0000256" key="1">
    <source>
        <dbReference type="ARBA" id="ARBA00009437"/>
    </source>
</evidence>
<dbReference type="Pfam" id="PF00126">
    <property type="entry name" value="HTH_1"/>
    <property type="match status" value="1"/>
</dbReference>
<dbReference type="FunFam" id="1.10.10.10:FF:000001">
    <property type="entry name" value="LysR family transcriptional regulator"/>
    <property type="match status" value="1"/>
</dbReference>
<dbReference type="Proteomes" id="UP000186143">
    <property type="component" value="Unassembled WGS sequence"/>
</dbReference>
<comment type="function">
    <text evidence="5">Transcriptional regulator of the ttuABCDE tartrate utilization operon.</text>
</comment>
<dbReference type="PROSITE" id="PS50931">
    <property type="entry name" value="HTH_LYSR"/>
    <property type="match status" value="1"/>
</dbReference>
<gene>
    <name evidence="9" type="ORF">BJF92_19415</name>
</gene>
<dbReference type="SUPFAM" id="SSF53850">
    <property type="entry name" value="Periplasmic binding protein-like II"/>
    <property type="match status" value="1"/>
</dbReference>
<dbReference type="AlphaFoldDB" id="A0A1Q9AGV5"/>
<dbReference type="OrthoDB" id="9811588at2"/>
<dbReference type="EMBL" id="MKIO01000034">
    <property type="protein sequence ID" value="OLP54408.1"/>
    <property type="molecule type" value="Genomic_DNA"/>
</dbReference>
<sequence length="293" mass="31751">MDTRQLKTFIAIAEHGTFAKAAEAVGLTPSAVSQQIQALELEVRGELFDRSTRPITLNSHGLQMLEAARTLVRGADDIIDAISGRAVSGTFTIGSVRSSALSLLPLSIVALKADYPDLRIKLQVANTDELMSDVMSGRLDCAMVAEYSGIPSALRWHPFINEPLLVIAPRGTPQMSGLDMLSTMPYVRFNSRFKLAQIIETELAKTSVVPNLIAEIDTIASVVSCVVHGLGVSVVPWIALRDITVPIVSAPFGEPQILRPIGLLQRRAGTRAAIIDRLHEHLSRLSAPYGIER</sequence>
<organism evidence="9 10">
    <name type="scientific">Xaviernesmea rhizosphaerae</name>
    <dbReference type="NCBI Taxonomy" id="1672749"/>
    <lineage>
        <taxon>Bacteria</taxon>
        <taxon>Pseudomonadati</taxon>
        <taxon>Pseudomonadota</taxon>
        <taxon>Alphaproteobacteria</taxon>
        <taxon>Hyphomicrobiales</taxon>
        <taxon>Rhizobiaceae</taxon>
        <taxon>Rhizobium/Agrobacterium group</taxon>
        <taxon>Xaviernesmea</taxon>
    </lineage>
</organism>
<dbReference type="STRING" id="1672749.BJF92_19415"/>
<evidence type="ECO:0000256" key="4">
    <source>
        <dbReference type="ARBA" id="ARBA00023163"/>
    </source>
</evidence>
<evidence type="ECO:0000256" key="2">
    <source>
        <dbReference type="ARBA" id="ARBA00023015"/>
    </source>
</evidence>
<name>A0A1Q9AGV5_9HYPH</name>
<accession>A0A1Q9AGV5</accession>
<keyword evidence="2" id="KW-0805">Transcription regulation</keyword>
<comment type="caution">
    <text evidence="9">The sequence shown here is derived from an EMBL/GenBank/DDBJ whole genome shotgun (WGS) entry which is preliminary data.</text>
</comment>
<dbReference type="PANTHER" id="PTHR30346:SF28">
    <property type="entry name" value="HTH-TYPE TRANSCRIPTIONAL REGULATOR CYNR"/>
    <property type="match status" value="1"/>
</dbReference>
<protein>
    <recommendedName>
        <fullName evidence="6">HTH-type transcriptional regulator TtuA</fullName>
    </recommendedName>
    <alternativeName>
        <fullName evidence="7">Tartrate utilization transcriptional regulator</fullName>
    </alternativeName>
</protein>
<evidence type="ECO:0000256" key="5">
    <source>
        <dbReference type="ARBA" id="ARBA00054626"/>
    </source>
</evidence>
<keyword evidence="3" id="KW-0238">DNA-binding</keyword>
<dbReference type="SUPFAM" id="SSF46785">
    <property type="entry name" value="Winged helix' DNA-binding domain"/>
    <property type="match status" value="1"/>
</dbReference>
<reference evidence="9 10" key="1">
    <citation type="submission" date="2016-09" db="EMBL/GenBank/DDBJ databases">
        <title>Rhizobium sp. nov., a novel species isolated from the rice rhizosphere.</title>
        <authorList>
            <person name="Zhao J."/>
            <person name="Zhang X."/>
        </authorList>
    </citation>
    <scope>NUCLEOTIDE SEQUENCE [LARGE SCALE GENOMIC DNA]</scope>
    <source>
        <strain evidence="9 10">MH17</strain>
    </source>
</reference>
<evidence type="ECO:0000313" key="9">
    <source>
        <dbReference type="EMBL" id="OLP54408.1"/>
    </source>
</evidence>
<evidence type="ECO:0000256" key="3">
    <source>
        <dbReference type="ARBA" id="ARBA00023125"/>
    </source>
</evidence>
<evidence type="ECO:0000256" key="7">
    <source>
        <dbReference type="ARBA" id="ARBA00083243"/>
    </source>
</evidence>
<dbReference type="RefSeq" id="WP_075635834.1">
    <property type="nucleotide sequence ID" value="NZ_MKIO01000034.1"/>
</dbReference>
<dbReference type="Gene3D" id="3.40.190.10">
    <property type="entry name" value="Periplasmic binding protein-like II"/>
    <property type="match status" value="2"/>
</dbReference>
<dbReference type="GO" id="GO:0003700">
    <property type="term" value="F:DNA-binding transcription factor activity"/>
    <property type="evidence" value="ECO:0007669"/>
    <property type="project" value="InterPro"/>
</dbReference>
<proteinExistence type="inferred from homology"/>
<dbReference type="GO" id="GO:0003677">
    <property type="term" value="F:DNA binding"/>
    <property type="evidence" value="ECO:0007669"/>
    <property type="project" value="UniProtKB-KW"/>
</dbReference>
<dbReference type="InterPro" id="IPR005119">
    <property type="entry name" value="LysR_subst-bd"/>
</dbReference>
<dbReference type="Gene3D" id="1.10.10.10">
    <property type="entry name" value="Winged helix-like DNA-binding domain superfamily/Winged helix DNA-binding domain"/>
    <property type="match status" value="1"/>
</dbReference>
<dbReference type="InterPro" id="IPR036388">
    <property type="entry name" value="WH-like_DNA-bd_sf"/>
</dbReference>
<dbReference type="InterPro" id="IPR036390">
    <property type="entry name" value="WH_DNA-bd_sf"/>
</dbReference>
<dbReference type="GO" id="GO:0032993">
    <property type="term" value="C:protein-DNA complex"/>
    <property type="evidence" value="ECO:0007669"/>
    <property type="project" value="TreeGrafter"/>
</dbReference>
<keyword evidence="4" id="KW-0804">Transcription</keyword>
<evidence type="ECO:0000313" key="10">
    <source>
        <dbReference type="Proteomes" id="UP000186143"/>
    </source>
</evidence>
<dbReference type="InterPro" id="IPR000847">
    <property type="entry name" value="LysR_HTH_N"/>
</dbReference>
<dbReference type="PANTHER" id="PTHR30346">
    <property type="entry name" value="TRANSCRIPTIONAL DUAL REGULATOR HCAR-RELATED"/>
    <property type="match status" value="1"/>
</dbReference>
<feature type="domain" description="HTH lysR-type" evidence="8">
    <location>
        <begin position="1"/>
        <end position="58"/>
    </location>
</feature>